<gene>
    <name evidence="4" type="ORF">CRV04_11920</name>
</gene>
<proteinExistence type="predicted"/>
<accession>A0A4Q0XPY6</accession>
<dbReference type="RefSeq" id="WP_128997082.1">
    <property type="nucleotide sequence ID" value="NZ_PDKN01000010.1"/>
</dbReference>
<feature type="domain" description="7 transmembrane helices usually fused to an inactive transglutaminase" evidence="3">
    <location>
        <begin position="258"/>
        <end position="499"/>
    </location>
</feature>
<dbReference type="AlphaFoldDB" id="A0A4Q0XPY6"/>
<feature type="transmembrane region" description="Helical" evidence="1">
    <location>
        <begin position="6"/>
        <end position="23"/>
    </location>
</feature>
<feature type="transmembrane region" description="Helical" evidence="1">
    <location>
        <begin position="310"/>
        <end position="328"/>
    </location>
</feature>
<evidence type="ECO:0000259" key="2">
    <source>
        <dbReference type="Pfam" id="PF14400"/>
    </source>
</evidence>
<keyword evidence="1" id="KW-0812">Transmembrane</keyword>
<evidence type="ECO:0000256" key="1">
    <source>
        <dbReference type="SAM" id="Phobius"/>
    </source>
</evidence>
<dbReference type="EMBL" id="PDKN01000010">
    <property type="protein sequence ID" value="RXJ54492.1"/>
    <property type="molecule type" value="Genomic_DNA"/>
</dbReference>
<feature type="transmembrane region" description="Helical" evidence="1">
    <location>
        <begin position="379"/>
        <end position="399"/>
    </location>
</feature>
<evidence type="ECO:0000313" key="4">
    <source>
        <dbReference type="EMBL" id="RXJ54492.1"/>
    </source>
</evidence>
<sequence length="502" mass="56716">MNQKIFNIFILLLFVLGIALTLVRNSIAQTPLLEGETQDVWFIEARIDFVASNEPVNVNFNVPKNPPGFELIKEQSSSPGYGFNYVTPNNNKRAQWTKRNANGMQTLYYRVQLKPTSYDSFYEVPVIEPVNKPLIPWKGSQAVAAQSIIEEATQKSSDEISLTNELVSLLNQQENQNINLLLSSSKKTALLQQFLTYLNVPNRLSYGLFLEDSRRNQKLKPFIEVFSEKKGWQLYSAKSGHIEDISSVLLWSQNSDVVLDVIGGNESSVKFSMLKRTVPAIKLQETQENSLFELFSVHNLPVEEQNMFKMMLLLPAGALVVVFMRIIVGLKTSGTFMPVLIALAFIQTSFLPGLISFVSIVIIGLLLRSYLSHLNLLMVSRISAIIIIVIFIIGMLSIIGYHLGFNTGMTVTFFPIIIIAWTIERMSILWEEEGAVEVLIQGGGSLIVATLTYIVMQWSFLGHLTFNFPEINLSIIALILLLGRYSGYRLSELYRFRNMDFK</sequence>
<feature type="transmembrane region" description="Helical" evidence="1">
    <location>
        <begin position="468"/>
        <end position="487"/>
    </location>
</feature>
<feature type="transmembrane region" description="Helical" evidence="1">
    <location>
        <begin position="405"/>
        <end position="423"/>
    </location>
</feature>
<dbReference type="Pfam" id="PF14402">
    <property type="entry name" value="7TM_transglut"/>
    <property type="match status" value="1"/>
</dbReference>
<feature type="transmembrane region" description="Helical" evidence="1">
    <location>
        <begin position="435"/>
        <end position="456"/>
    </location>
</feature>
<feature type="domain" description="Inactive transglutaminase fused to 7 transmembrane helices" evidence="2">
    <location>
        <begin position="27"/>
        <end position="184"/>
    </location>
</feature>
<evidence type="ECO:0000259" key="3">
    <source>
        <dbReference type="Pfam" id="PF14402"/>
    </source>
</evidence>
<keyword evidence="1" id="KW-0472">Membrane</keyword>
<reference evidence="4 5" key="1">
    <citation type="submission" date="2017-10" db="EMBL/GenBank/DDBJ databases">
        <title>Genomics of the genus Arcobacter.</title>
        <authorList>
            <person name="Perez-Cataluna A."/>
            <person name="Figueras M.J."/>
        </authorList>
    </citation>
    <scope>NUCLEOTIDE SEQUENCE [LARGE SCALE GENOMIC DNA]</scope>
    <source>
        <strain evidence="4 5">CECT 8987</strain>
    </source>
</reference>
<dbReference type="InterPro" id="IPR025838">
    <property type="entry name" value="Transglut_i_TM"/>
</dbReference>
<keyword evidence="1" id="KW-1133">Transmembrane helix</keyword>
<feature type="transmembrane region" description="Helical" evidence="1">
    <location>
        <begin position="340"/>
        <end position="367"/>
    </location>
</feature>
<dbReference type="Pfam" id="PF14400">
    <property type="entry name" value="Transglut_i_TM"/>
    <property type="match status" value="1"/>
</dbReference>
<dbReference type="Proteomes" id="UP000290657">
    <property type="component" value="Unassembled WGS sequence"/>
</dbReference>
<name>A0A4Q0XPY6_9BACT</name>
<protein>
    <submittedName>
        <fullName evidence="4">Gonadoliberin III</fullName>
    </submittedName>
</protein>
<organism evidence="4 5">
    <name type="scientific">Candidatus Marinarcus aquaticus</name>
    <dbReference type="NCBI Taxonomy" id="2044504"/>
    <lineage>
        <taxon>Bacteria</taxon>
        <taxon>Pseudomonadati</taxon>
        <taxon>Campylobacterota</taxon>
        <taxon>Epsilonproteobacteria</taxon>
        <taxon>Campylobacterales</taxon>
        <taxon>Arcobacteraceae</taxon>
        <taxon>Candidatus Marinarcus</taxon>
    </lineage>
</organism>
<dbReference type="InterPro" id="IPR025840">
    <property type="entry name" value="7TM_transglut"/>
</dbReference>
<dbReference type="OrthoDB" id="253840at2"/>
<evidence type="ECO:0000313" key="5">
    <source>
        <dbReference type="Proteomes" id="UP000290657"/>
    </source>
</evidence>
<comment type="caution">
    <text evidence="4">The sequence shown here is derived from an EMBL/GenBank/DDBJ whole genome shotgun (WGS) entry which is preliminary data.</text>
</comment>
<keyword evidence="5" id="KW-1185">Reference proteome</keyword>